<keyword evidence="1" id="KW-0418">Kinase</keyword>
<gene>
    <name evidence="1" type="ORF">V565_069050</name>
</gene>
<keyword evidence="1" id="KW-0808">Transferase</keyword>
<dbReference type="HOGENOM" id="CLU_2086137_0_0_1"/>
<accession>A0A074SLQ0</accession>
<dbReference type="STRING" id="1423351.A0A074SLQ0"/>
<dbReference type="EMBL" id="AZST01000200">
    <property type="protein sequence ID" value="KEP51012.1"/>
    <property type="molecule type" value="Genomic_DNA"/>
</dbReference>
<organism evidence="1 2">
    <name type="scientific">Rhizoctonia solani 123E</name>
    <dbReference type="NCBI Taxonomy" id="1423351"/>
    <lineage>
        <taxon>Eukaryota</taxon>
        <taxon>Fungi</taxon>
        <taxon>Dikarya</taxon>
        <taxon>Basidiomycota</taxon>
        <taxon>Agaricomycotina</taxon>
        <taxon>Agaricomycetes</taxon>
        <taxon>Cantharellales</taxon>
        <taxon>Ceratobasidiaceae</taxon>
        <taxon>Rhizoctonia</taxon>
    </lineage>
</organism>
<keyword evidence="2" id="KW-1185">Reference proteome</keyword>
<protein>
    <submittedName>
        <fullName evidence="1">Putative casein kinase-1 hhp1 protein</fullName>
    </submittedName>
</protein>
<dbReference type="AlphaFoldDB" id="A0A074SLQ0"/>
<evidence type="ECO:0000313" key="2">
    <source>
        <dbReference type="Proteomes" id="UP000027456"/>
    </source>
</evidence>
<name>A0A074SLQ0_9AGAM</name>
<proteinExistence type="predicted"/>
<dbReference type="OrthoDB" id="5579860at2759"/>
<reference evidence="1 2" key="1">
    <citation type="submission" date="2013-12" db="EMBL/GenBank/DDBJ databases">
        <authorList>
            <person name="Cubeta M."/>
            <person name="Pakala S."/>
            <person name="Fedorova N."/>
            <person name="Thomas E."/>
            <person name="Dean R."/>
            <person name="Jabaji S."/>
            <person name="Neate S."/>
            <person name="Toda T."/>
            <person name="Tavantzis S."/>
            <person name="Vilgalys R."/>
            <person name="Bharathan N."/>
            <person name="Pakala S."/>
            <person name="Losada L.S."/>
            <person name="Zafar N."/>
            <person name="Nierman W."/>
        </authorList>
    </citation>
    <scope>NUCLEOTIDE SEQUENCE [LARGE SCALE GENOMIC DNA]</scope>
    <source>
        <strain evidence="1 2">123E</strain>
    </source>
</reference>
<dbReference type="GO" id="GO:0016301">
    <property type="term" value="F:kinase activity"/>
    <property type="evidence" value="ECO:0007669"/>
    <property type="project" value="UniProtKB-KW"/>
</dbReference>
<comment type="caution">
    <text evidence="1">The sequence shown here is derived from an EMBL/GenBank/DDBJ whole genome shotgun (WGS) entry which is preliminary data.</text>
</comment>
<evidence type="ECO:0000313" key="1">
    <source>
        <dbReference type="EMBL" id="KEP51012.1"/>
    </source>
</evidence>
<dbReference type="Proteomes" id="UP000027456">
    <property type="component" value="Unassembled WGS sequence"/>
</dbReference>
<sequence>MPTHGVHVVVLKPCRTSLKLQRPLLQHAARVLGILSGHPSIPEIYAYDRIEHFELFSMQRLHRNGEFIIFSAWSSSRSVGQMDAPQHVHPHGLAHRDIIVLSLETACYRTMVAGSFV</sequence>